<dbReference type="RefSeq" id="WP_148338718.1">
    <property type="nucleotide sequence ID" value="NZ_LR699119.1"/>
</dbReference>
<dbReference type="AlphaFoldDB" id="A0A5E4PEK8"/>
<evidence type="ECO:0000313" key="1">
    <source>
        <dbReference type="EMBL" id="VVC75419.1"/>
    </source>
</evidence>
<evidence type="ECO:0000313" key="2">
    <source>
        <dbReference type="Proteomes" id="UP000324194"/>
    </source>
</evidence>
<name>A0A5E4PEK8_9COXI</name>
<accession>A0A5E4PEK8</accession>
<dbReference type="KEGG" id="asip:AQUSIP_07090"/>
<dbReference type="EMBL" id="LR699119">
    <property type="protein sequence ID" value="VVC75419.1"/>
    <property type="molecule type" value="Genomic_DNA"/>
</dbReference>
<organism evidence="1 2">
    <name type="scientific">Aquicella siphonis</name>
    <dbReference type="NCBI Taxonomy" id="254247"/>
    <lineage>
        <taxon>Bacteria</taxon>
        <taxon>Pseudomonadati</taxon>
        <taxon>Pseudomonadota</taxon>
        <taxon>Gammaproteobacteria</taxon>
        <taxon>Legionellales</taxon>
        <taxon>Coxiellaceae</taxon>
        <taxon>Aquicella</taxon>
    </lineage>
</organism>
<protein>
    <submittedName>
        <fullName evidence="1">Uncharacterized protein</fullName>
    </submittedName>
</protein>
<gene>
    <name evidence="1" type="ORF">AQUSIP_07090</name>
</gene>
<sequence length="262" mass="28319">MTPIKLLVYLLLSIYPLFCQANQIIVSGTGDMHWLPVKNMEMPRIHYANGGLPDHPINICRAPLPASTAQATQQTVMYPGMLTPGGCEIAYDGTTKVISRFYLLSGQDNELRWIPIADVKKSIGTANNSSGNPATLVRDLPAFDVPVNYPPFVLGVSFSDTIRPYSGLLINGGAAIIGGYGNGNPVLICRVRQNGGYAIGRQVFFTASNNKDQDACHVGVNGKEVSVQNTYELLFCANPQSKCNNLTDELLNQATSGNKLLN</sequence>
<reference evidence="1 2" key="1">
    <citation type="submission" date="2019-08" db="EMBL/GenBank/DDBJ databases">
        <authorList>
            <person name="Guy L."/>
        </authorList>
    </citation>
    <scope>NUCLEOTIDE SEQUENCE [LARGE SCALE GENOMIC DNA]</scope>
    <source>
        <strain evidence="1 2">SGT-108</strain>
    </source>
</reference>
<proteinExistence type="predicted"/>
<keyword evidence="2" id="KW-1185">Reference proteome</keyword>
<dbReference type="Proteomes" id="UP000324194">
    <property type="component" value="Chromosome 1"/>
</dbReference>